<dbReference type="PANTHER" id="PTHR43706">
    <property type="entry name" value="NADH DEHYDROGENASE"/>
    <property type="match status" value="1"/>
</dbReference>
<dbReference type="AlphaFoldDB" id="A0AAV9CK55"/>
<evidence type="ECO:0000313" key="12">
    <source>
        <dbReference type="Proteomes" id="UP001180020"/>
    </source>
</evidence>
<feature type="domain" description="FAD/NAD(P)-binding" evidence="9">
    <location>
        <begin position="58"/>
        <end position="171"/>
    </location>
</feature>
<keyword evidence="12" id="KW-1185">Reference proteome</keyword>
<evidence type="ECO:0000256" key="8">
    <source>
        <dbReference type="ARBA" id="ARBA00049010"/>
    </source>
</evidence>
<dbReference type="PANTHER" id="PTHR43706:SF4">
    <property type="entry name" value="NADH:UBIQUINONE REDUCTASE (NON-ELECTROGENIC)"/>
    <property type="match status" value="1"/>
</dbReference>
<dbReference type="EMBL" id="JAUJYO010000019">
    <property type="protein sequence ID" value="KAK1288472.1"/>
    <property type="molecule type" value="Genomic_DNA"/>
</dbReference>
<comment type="caution">
    <text evidence="10">The sequence shown here is derived from an EMBL/GenBank/DDBJ whole genome shotgun (WGS) entry which is preliminary data.</text>
</comment>
<evidence type="ECO:0000256" key="3">
    <source>
        <dbReference type="ARBA" id="ARBA00022630"/>
    </source>
</evidence>
<keyword evidence="4" id="KW-0496">Mitochondrion</keyword>
<comment type="subcellular location">
    <subcellularLocation>
        <location evidence="1">Mitochondrion inner membrane</location>
        <topology evidence="1">Peripheral membrane protein</topology>
    </subcellularLocation>
</comment>
<sequence>MDDMLPLHVHNGKLKDKSAWIFRRVKTEPVTLLAGISEEEKLRLLHCVVIGGDPTGANEILSSFDVGLRQYATNHLTKSGVCLVRGVVKEVLPNTILLSGRTNVLYGLLVWSTGVGPSRFVKTLGLPKAPSGRIGIEEWLRVPSVEDVFALGDCASFLEQTGKQALPALAQDAKRLSHAGFVSWLIWHLCIPDSCSAGGTGSMSP</sequence>
<keyword evidence="5" id="KW-0274">FAD</keyword>
<dbReference type="Gene3D" id="3.50.50.100">
    <property type="match status" value="1"/>
</dbReference>
<evidence type="ECO:0000313" key="10">
    <source>
        <dbReference type="EMBL" id="KAK1288472.1"/>
    </source>
</evidence>
<evidence type="ECO:0000256" key="7">
    <source>
        <dbReference type="ARBA" id="ARBA00023027"/>
    </source>
</evidence>
<keyword evidence="4" id="KW-0999">Mitochondrion inner membrane</keyword>
<evidence type="ECO:0000256" key="5">
    <source>
        <dbReference type="ARBA" id="ARBA00022827"/>
    </source>
</evidence>
<protein>
    <recommendedName>
        <fullName evidence="9">FAD/NAD(P)-binding domain-containing protein</fullName>
    </recommendedName>
</protein>
<name>A0AAV9CK55_ACOCL</name>
<evidence type="ECO:0000256" key="4">
    <source>
        <dbReference type="ARBA" id="ARBA00022792"/>
    </source>
</evidence>
<dbReference type="InterPro" id="IPR036188">
    <property type="entry name" value="FAD/NAD-bd_sf"/>
</dbReference>
<dbReference type="GO" id="GO:0005743">
    <property type="term" value="C:mitochondrial inner membrane"/>
    <property type="evidence" value="ECO:0007669"/>
    <property type="project" value="UniProtKB-SubCell"/>
</dbReference>
<comment type="catalytic activity">
    <reaction evidence="8">
        <text>a ubiquinone + NADH + H(+) = a ubiquinol + NAD(+)</text>
        <dbReference type="Rhea" id="RHEA:23152"/>
        <dbReference type="Rhea" id="RHEA-COMP:9565"/>
        <dbReference type="Rhea" id="RHEA-COMP:9566"/>
        <dbReference type="ChEBI" id="CHEBI:15378"/>
        <dbReference type="ChEBI" id="CHEBI:16389"/>
        <dbReference type="ChEBI" id="CHEBI:17976"/>
        <dbReference type="ChEBI" id="CHEBI:57540"/>
        <dbReference type="ChEBI" id="CHEBI:57945"/>
    </reaction>
</comment>
<dbReference type="InterPro" id="IPR023753">
    <property type="entry name" value="FAD/NAD-binding_dom"/>
</dbReference>
<dbReference type="Pfam" id="PF07992">
    <property type="entry name" value="Pyr_redox_2"/>
    <property type="match status" value="1"/>
</dbReference>
<evidence type="ECO:0000256" key="6">
    <source>
        <dbReference type="ARBA" id="ARBA00023002"/>
    </source>
</evidence>
<proteinExistence type="inferred from homology"/>
<keyword evidence="3" id="KW-0285">Flavoprotein</keyword>
<comment type="similarity">
    <text evidence="2">Belongs to the NADH dehydrogenase family.</text>
</comment>
<dbReference type="InterPro" id="IPR045024">
    <property type="entry name" value="NDH-2"/>
</dbReference>
<reference evidence="10" key="2">
    <citation type="submission" date="2023-06" db="EMBL/GenBank/DDBJ databases">
        <authorList>
            <person name="Ma L."/>
            <person name="Liu K.-W."/>
            <person name="Li Z."/>
            <person name="Hsiao Y.-Y."/>
            <person name="Qi Y."/>
            <person name="Fu T."/>
            <person name="Tang G."/>
            <person name="Zhang D."/>
            <person name="Sun W.-H."/>
            <person name="Liu D.-K."/>
            <person name="Li Y."/>
            <person name="Chen G.-Z."/>
            <person name="Liu X.-D."/>
            <person name="Liao X.-Y."/>
            <person name="Jiang Y.-T."/>
            <person name="Yu X."/>
            <person name="Hao Y."/>
            <person name="Huang J."/>
            <person name="Zhao X.-W."/>
            <person name="Ke S."/>
            <person name="Chen Y.-Y."/>
            <person name="Wu W.-L."/>
            <person name="Hsu J.-L."/>
            <person name="Lin Y.-F."/>
            <person name="Huang M.-D."/>
            <person name="Li C.-Y."/>
            <person name="Huang L."/>
            <person name="Wang Z.-W."/>
            <person name="Zhao X."/>
            <person name="Zhong W.-Y."/>
            <person name="Peng D.-H."/>
            <person name="Ahmad S."/>
            <person name="Lan S."/>
            <person name="Zhang J.-S."/>
            <person name="Tsai W.-C."/>
            <person name="Van De Peer Y."/>
            <person name="Liu Z.-J."/>
        </authorList>
    </citation>
    <scope>NUCLEOTIDE SEQUENCE</scope>
    <source>
        <strain evidence="10">CP</strain>
        <tissue evidence="10">Leaves</tissue>
    </source>
</reference>
<dbReference type="Proteomes" id="UP001180020">
    <property type="component" value="Unassembled WGS sequence"/>
</dbReference>
<reference evidence="10" key="1">
    <citation type="journal article" date="2023" name="Nat. Commun.">
        <title>Diploid and tetraploid genomes of Acorus and the evolution of monocots.</title>
        <authorList>
            <person name="Ma L."/>
            <person name="Liu K.W."/>
            <person name="Li Z."/>
            <person name="Hsiao Y.Y."/>
            <person name="Qi Y."/>
            <person name="Fu T."/>
            <person name="Tang G.D."/>
            <person name="Zhang D."/>
            <person name="Sun W.H."/>
            <person name="Liu D.K."/>
            <person name="Li Y."/>
            <person name="Chen G.Z."/>
            <person name="Liu X.D."/>
            <person name="Liao X.Y."/>
            <person name="Jiang Y.T."/>
            <person name="Yu X."/>
            <person name="Hao Y."/>
            <person name="Huang J."/>
            <person name="Zhao X.W."/>
            <person name="Ke S."/>
            <person name="Chen Y.Y."/>
            <person name="Wu W.L."/>
            <person name="Hsu J.L."/>
            <person name="Lin Y.F."/>
            <person name="Huang M.D."/>
            <person name="Li C.Y."/>
            <person name="Huang L."/>
            <person name="Wang Z.W."/>
            <person name="Zhao X."/>
            <person name="Zhong W.Y."/>
            <person name="Peng D.H."/>
            <person name="Ahmad S."/>
            <person name="Lan S."/>
            <person name="Zhang J.S."/>
            <person name="Tsai W.C."/>
            <person name="Van de Peer Y."/>
            <person name="Liu Z.J."/>
        </authorList>
    </citation>
    <scope>NUCLEOTIDE SEQUENCE</scope>
    <source>
        <strain evidence="10">CP</strain>
    </source>
</reference>
<dbReference type="GO" id="GO:0003954">
    <property type="term" value="F:NADH dehydrogenase activity"/>
    <property type="evidence" value="ECO:0007669"/>
    <property type="project" value="InterPro"/>
</dbReference>
<gene>
    <name evidence="10" type="ORF">QJS10_CPB19g00733</name>
    <name evidence="11" type="ORF">QJS10_CPB19g00735</name>
</gene>
<accession>A0AAV9CK55</accession>
<keyword evidence="4" id="KW-0472">Membrane</keyword>
<dbReference type="SUPFAM" id="SSF51905">
    <property type="entry name" value="FAD/NAD(P)-binding domain"/>
    <property type="match status" value="1"/>
</dbReference>
<evidence type="ECO:0000256" key="1">
    <source>
        <dbReference type="ARBA" id="ARBA00004637"/>
    </source>
</evidence>
<keyword evidence="7" id="KW-0520">NAD</keyword>
<organism evidence="10 12">
    <name type="scientific">Acorus calamus</name>
    <name type="common">Sweet flag</name>
    <dbReference type="NCBI Taxonomy" id="4465"/>
    <lineage>
        <taxon>Eukaryota</taxon>
        <taxon>Viridiplantae</taxon>
        <taxon>Streptophyta</taxon>
        <taxon>Embryophyta</taxon>
        <taxon>Tracheophyta</taxon>
        <taxon>Spermatophyta</taxon>
        <taxon>Magnoliopsida</taxon>
        <taxon>Liliopsida</taxon>
        <taxon>Acoraceae</taxon>
        <taxon>Acorus</taxon>
    </lineage>
</organism>
<evidence type="ECO:0000259" key="9">
    <source>
        <dbReference type="Pfam" id="PF07992"/>
    </source>
</evidence>
<evidence type="ECO:0000313" key="11">
    <source>
        <dbReference type="EMBL" id="KAK1288474.1"/>
    </source>
</evidence>
<dbReference type="EMBL" id="JAUJYO010000019">
    <property type="protein sequence ID" value="KAK1288474.1"/>
    <property type="molecule type" value="Genomic_DNA"/>
</dbReference>
<evidence type="ECO:0000256" key="2">
    <source>
        <dbReference type="ARBA" id="ARBA00005272"/>
    </source>
</evidence>
<keyword evidence="6" id="KW-0560">Oxidoreductase</keyword>